<proteinExistence type="inferred from homology"/>
<dbReference type="AlphaFoldDB" id="A0A7Z0TZ50"/>
<dbReference type="Pfam" id="PF02525">
    <property type="entry name" value="Flavodoxin_2"/>
    <property type="match status" value="1"/>
</dbReference>
<evidence type="ECO:0000313" key="5">
    <source>
        <dbReference type="Proteomes" id="UP000589896"/>
    </source>
</evidence>
<sequence>MSKQILIVQGHPASDSLCEALASAYAQGARESGHSVVTLRLREMRFDPVLHAGYAALQPLEPDLVAAQAAIVGADHIVLVYPTWWGGTPALLKGFLDRTLLPGFAFKYRAGSPWWDRLLTGRSAHVITTMDTPPWYYRLRYGDAGIRQLRHAVLEYCGVRPVRVTRVGRVKEASARRIERWLGAARRAGAEA</sequence>
<dbReference type="EMBL" id="JACCJZ010000010">
    <property type="protein sequence ID" value="NYZ61868.1"/>
    <property type="molecule type" value="Genomic_DNA"/>
</dbReference>
<evidence type="ECO:0000259" key="3">
    <source>
        <dbReference type="Pfam" id="PF02525"/>
    </source>
</evidence>
<dbReference type="InterPro" id="IPR029039">
    <property type="entry name" value="Flavoprotein-like_sf"/>
</dbReference>
<dbReference type="PANTHER" id="PTHR10204:SF34">
    <property type="entry name" value="NAD(P)H DEHYDROGENASE [QUINONE] 1 ISOFORM 1"/>
    <property type="match status" value="1"/>
</dbReference>
<comment type="similarity">
    <text evidence="1">Belongs to the NAD(P)H dehydrogenase (quinone) family.</text>
</comment>
<dbReference type="SUPFAM" id="SSF52218">
    <property type="entry name" value="Flavoproteins"/>
    <property type="match status" value="1"/>
</dbReference>
<dbReference type="Proteomes" id="UP000589896">
    <property type="component" value="Unassembled WGS sequence"/>
</dbReference>
<evidence type="ECO:0000256" key="2">
    <source>
        <dbReference type="ARBA" id="ARBA00023002"/>
    </source>
</evidence>
<dbReference type="InterPro" id="IPR051545">
    <property type="entry name" value="NAD(P)H_dehydrogenase_qn"/>
</dbReference>
<reference evidence="4 5" key="1">
    <citation type="submission" date="2020-07" db="EMBL/GenBank/DDBJ databases">
        <title>isolation of Luteimonas sp. SJ-16.</title>
        <authorList>
            <person name="Huang X.-X."/>
            <person name="Xu L."/>
            <person name="Sun J.-Q."/>
        </authorList>
    </citation>
    <scope>NUCLEOTIDE SEQUENCE [LARGE SCALE GENOMIC DNA]</scope>
    <source>
        <strain evidence="4 5">SJ-16</strain>
    </source>
</reference>
<dbReference type="InterPro" id="IPR003680">
    <property type="entry name" value="Flavodoxin_fold"/>
</dbReference>
<accession>A0A7Z0TZ50</accession>
<protein>
    <submittedName>
        <fullName evidence="4">NAD(P)H-dependent oxidoreductase</fullName>
    </submittedName>
</protein>
<feature type="domain" description="Flavodoxin-like fold" evidence="3">
    <location>
        <begin position="3"/>
        <end position="179"/>
    </location>
</feature>
<dbReference type="RefSeq" id="WP_180543909.1">
    <property type="nucleotide sequence ID" value="NZ_JACCJZ010000010.1"/>
</dbReference>
<name>A0A7Z0TZ50_9GAMM</name>
<dbReference type="Gene3D" id="3.40.50.360">
    <property type="match status" value="1"/>
</dbReference>
<keyword evidence="5" id="KW-1185">Reference proteome</keyword>
<evidence type="ECO:0000256" key="1">
    <source>
        <dbReference type="ARBA" id="ARBA00006252"/>
    </source>
</evidence>
<organism evidence="4 5">
    <name type="scientific">Luteimonas deserti</name>
    <dbReference type="NCBI Taxonomy" id="2752306"/>
    <lineage>
        <taxon>Bacteria</taxon>
        <taxon>Pseudomonadati</taxon>
        <taxon>Pseudomonadota</taxon>
        <taxon>Gammaproteobacteria</taxon>
        <taxon>Lysobacterales</taxon>
        <taxon>Lysobacteraceae</taxon>
        <taxon>Luteimonas</taxon>
    </lineage>
</organism>
<dbReference type="GO" id="GO:0005829">
    <property type="term" value="C:cytosol"/>
    <property type="evidence" value="ECO:0007669"/>
    <property type="project" value="TreeGrafter"/>
</dbReference>
<dbReference type="PANTHER" id="PTHR10204">
    <property type="entry name" value="NAD P H OXIDOREDUCTASE-RELATED"/>
    <property type="match status" value="1"/>
</dbReference>
<evidence type="ECO:0000313" key="4">
    <source>
        <dbReference type="EMBL" id="NYZ61868.1"/>
    </source>
</evidence>
<comment type="caution">
    <text evidence="4">The sequence shown here is derived from an EMBL/GenBank/DDBJ whole genome shotgun (WGS) entry which is preliminary data.</text>
</comment>
<gene>
    <name evidence="4" type="ORF">H0E82_03685</name>
</gene>
<keyword evidence="2" id="KW-0560">Oxidoreductase</keyword>
<dbReference type="GO" id="GO:0003955">
    <property type="term" value="F:NAD(P)H dehydrogenase (quinone) activity"/>
    <property type="evidence" value="ECO:0007669"/>
    <property type="project" value="TreeGrafter"/>
</dbReference>